<reference evidence="2" key="2">
    <citation type="submission" date="2015-01" db="EMBL/GenBank/DDBJ databases">
        <title>Evolutionary Origins and Diversification of the Mycorrhizal Mutualists.</title>
        <authorList>
            <consortium name="DOE Joint Genome Institute"/>
            <consortium name="Mycorrhizal Genomics Consortium"/>
            <person name="Kohler A."/>
            <person name="Kuo A."/>
            <person name="Nagy L.G."/>
            <person name="Floudas D."/>
            <person name="Copeland A."/>
            <person name="Barry K.W."/>
            <person name="Cichocki N."/>
            <person name="Veneault-Fourrey C."/>
            <person name="LaButti K."/>
            <person name="Lindquist E.A."/>
            <person name="Lipzen A."/>
            <person name="Lundell T."/>
            <person name="Morin E."/>
            <person name="Murat C."/>
            <person name="Riley R."/>
            <person name="Ohm R."/>
            <person name="Sun H."/>
            <person name="Tunlid A."/>
            <person name="Henrissat B."/>
            <person name="Grigoriev I.V."/>
            <person name="Hibbett D.S."/>
            <person name="Martin F."/>
        </authorList>
    </citation>
    <scope>NUCLEOTIDE SEQUENCE [LARGE SCALE GENOMIC DNA]</scope>
    <source>
        <strain evidence="2">h7</strain>
    </source>
</reference>
<reference evidence="1 2" key="1">
    <citation type="submission" date="2014-04" db="EMBL/GenBank/DDBJ databases">
        <authorList>
            <consortium name="DOE Joint Genome Institute"/>
            <person name="Kuo A."/>
            <person name="Gay G."/>
            <person name="Dore J."/>
            <person name="Kohler A."/>
            <person name="Nagy L.G."/>
            <person name="Floudas D."/>
            <person name="Copeland A."/>
            <person name="Barry K.W."/>
            <person name="Cichocki N."/>
            <person name="Veneault-Fourrey C."/>
            <person name="LaButti K."/>
            <person name="Lindquist E.A."/>
            <person name="Lipzen A."/>
            <person name="Lundell T."/>
            <person name="Morin E."/>
            <person name="Murat C."/>
            <person name="Sun H."/>
            <person name="Tunlid A."/>
            <person name="Henrissat B."/>
            <person name="Grigoriev I.V."/>
            <person name="Hibbett D.S."/>
            <person name="Martin F."/>
            <person name="Nordberg H.P."/>
            <person name="Cantor M.N."/>
            <person name="Hua S.X."/>
        </authorList>
    </citation>
    <scope>NUCLEOTIDE SEQUENCE [LARGE SCALE GENOMIC DNA]</scope>
    <source>
        <strain evidence="2">h7</strain>
    </source>
</reference>
<dbReference type="AlphaFoldDB" id="A0A0C2Y1Z3"/>
<proteinExistence type="predicted"/>
<dbReference type="Proteomes" id="UP000053424">
    <property type="component" value="Unassembled WGS sequence"/>
</dbReference>
<name>A0A0C2Y1Z3_HEBCY</name>
<evidence type="ECO:0000313" key="2">
    <source>
        <dbReference type="Proteomes" id="UP000053424"/>
    </source>
</evidence>
<gene>
    <name evidence="1" type="ORF">M413DRAFT_390783</name>
</gene>
<sequence length="164" mass="18093">MGPFHCGFIRTPYFSFRISQLVPSVLPSSLCALSNICWNIITTFRFPGIASISLFAPPRSDTIFGCPAIAVEKASDANTIFRLPVITVPRCSHPKTPSSHHPCTQVRNSDTIFRVPPIALPLNFWSRGCTPLIFGSRGTIPVTRQPFQFDISTSEDWSLPTARG</sequence>
<keyword evidence="2" id="KW-1185">Reference proteome</keyword>
<evidence type="ECO:0000313" key="1">
    <source>
        <dbReference type="EMBL" id="KIM43883.1"/>
    </source>
</evidence>
<dbReference type="HOGENOM" id="CLU_1619244_0_0_1"/>
<accession>A0A0C2Y1Z3</accession>
<protein>
    <submittedName>
        <fullName evidence="1">Uncharacterized protein</fullName>
    </submittedName>
</protein>
<organism evidence="1 2">
    <name type="scientific">Hebeloma cylindrosporum</name>
    <dbReference type="NCBI Taxonomy" id="76867"/>
    <lineage>
        <taxon>Eukaryota</taxon>
        <taxon>Fungi</taxon>
        <taxon>Dikarya</taxon>
        <taxon>Basidiomycota</taxon>
        <taxon>Agaricomycotina</taxon>
        <taxon>Agaricomycetes</taxon>
        <taxon>Agaricomycetidae</taxon>
        <taxon>Agaricales</taxon>
        <taxon>Agaricineae</taxon>
        <taxon>Hymenogastraceae</taxon>
        <taxon>Hebeloma</taxon>
    </lineage>
</organism>
<dbReference type="EMBL" id="KN831775">
    <property type="protein sequence ID" value="KIM43883.1"/>
    <property type="molecule type" value="Genomic_DNA"/>
</dbReference>